<dbReference type="GO" id="GO:0045892">
    <property type="term" value="P:negative regulation of DNA-templated transcription"/>
    <property type="evidence" value="ECO:0007669"/>
    <property type="project" value="UniProtKB-UniRule"/>
</dbReference>
<feature type="domain" description="Heat-inducible transcription repressor HrcA C-terminal" evidence="7">
    <location>
        <begin position="105"/>
        <end position="323"/>
    </location>
</feature>
<dbReference type="EMBL" id="JACRTA010000003">
    <property type="protein sequence ID" value="MBC8569147.1"/>
    <property type="molecule type" value="Genomic_DNA"/>
</dbReference>
<dbReference type="PANTHER" id="PTHR34824:SF1">
    <property type="entry name" value="HEAT-INDUCIBLE TRANSCRIPTION REPRESSOR HRCA"/>
    <property type="match status" value="1"/>
</dbReference>
<dbReference type="AlphaFoldDB" id="A0A926IAI9"/>
<gene>
    <name evidence="6 8" type="primary">hrcA</name>
    <name evidence="8" type="ORF">H8692_10295</name>
</gene>
<protein>
    <recommendedName>
        <fullName evidence="6">Heat-inducible transcription repressor HrcA</fullName>
    </recommendedName>
</protein>
<dbReference type="InterPro" id="IPR023120">
    <property type="entry name" value="WHTH_transcript_rep_HrcA_IDD"/>
</dbReference>
<keyword evidence="2 6" id="KW-0805">Transcription regulation</keyword>
<evidence type="ECO:0000256" key="2">
    <source>
        <dbReference type="ARBA" id="ARBA00023015"/>
    </source>
</evidence>
<dbReference type="FunFam" id="1.10.10.10:FF:000049">
    <property type="entry name" value="Heat-inducible transcription repressor HrcA"/>
    <property type="match status" value="1"/>
</dbReference>
<name>A0A926IAI9_9FIRM</name>
<dbReference type="SUPFAM" id="SSF55781">
    <property type="entry name" value="GAF domain-like"/>
    <property type="match status" value="1"/>
</dbReference>
<dbReference type="HAMAP" id="MF_00081">
    <property type="entry name" value="HrcA"/>
    <property type="match status" value="1"/>
</dbReference>
<evidence type="ECO:0000256" key="6">
    <source>
        <dbReference type="HAMAP-Rule" id="MF_00081"/>
    </source>
</evidence>
<comment type="similarity">
    <text evidence="6">Belongs to the HrcA family.</text>
</comment>
<dbReference type="InterPro" id="IPR021153">
    <property type="entry name" value="HrcA_C"/>
</dbReference>
<evidence type="ECO:0000313" key="9">
    <source>
        <dbReference type="Proteomes" id="UP000610862"/>
    </source>
</evidence>
<dbReference type="InterPro" id="IPR036390">
    <property type="entry name" value="WH_DNA-bd_sf"/>
</dbReference>
<dbReference type="SUPFAM" id="SSF46785">
    <property type="entry name" value="Winged helix' DNA-binding domain"/>
    <property type="match status" value="1"/>
</dbReference>
<dbReference type="RefSeq" id="WP_177270123.1">
    <property type="nucleotide sequence ID" value="NZ_JACRTA010000003.1"/>
</dbReference>
<comment type="caution">
    <text evidence="8">The sequence shown here is derived from an EMBL/GenBank/DDBJ whole genome shotgun (WGS) entry which is preliminary data.</text>
</comment>
<proteinExistence type="inferred from homology"/>
<dbReference type="Proteomes" id="UP000610862">
    <property type="component" value="Unassembled WGS sequence"/>
</dbReference>
<evidence type="ECO:0000313" key="8">
    <source>
        <dbReference type="EMBL" id="MBC8569147.1"/>
    </source>
</evidence>
<evidence type="ECO:0000256" key="4">
    <source>
        <dbReference type="ARBA" id="ARBA00023163"/>
    </source>
</evidence>
<dbReference type="NCBIfam" id="TIGR00331">
    <property type="entry name" value="hrcA"/>
    <property type="match status" value="1"/>
</dbReference>
<dbReference type="InterPro" id="IPR036388">
    <property type="entry name" value="WH-like_DNA-bd_sf"/>
</dbReference>
<reference evidence="8" key="1">
    <citation type="submission" date="2020-08" db="EMBL/GenBank/DDBJ databases">
        <title>Genome public.</title>
        <authorList>
            <person name="Liu C."/>
            <person name="Sun Q."/>
        </authorList>
    </citation>
    <scope>NUCLEOTIDE SEQUENCE</scope>
    <source>
        <strain evidence="8">NSJ-24</strain>
    </source>
</reference>
<organism evidence="8 9">
    <name type="scientific">Lentihominibacter hominis</name>
    <dbReference type="NCBI Taxonomy" id="2763645"/>
    <lineage>
        <taxon>Bacteria</taxon>
        <taxon>Bacillati</taxon>
        <taxon>Bacillota</taxon>
        <taxon>Clostridia</taxon>
        <taxon>Peptostreptococcales</taxon>
        <taxon>Anaerovoracaceae</taxon>
        <taxon>Lentihominibacter</taxon>
    </lineage>
</organism>
<dbReference type="Gene3D" id="3.30.390.60">
    <property type="entry name" value="Heat-inducible transcription repressor hrca homolog, domain 3"/>
    <property type="match status" value="1"/>
</dbReference>
<dbReference type="InterPro" id="IPR002571">
    <property type="entry name" value="HrcA"/>
</dbReference>
<dbReference type="Pfam" id="PF01628">
    <property type="entry name" value="HrcA"/>
    <property type="match status" value="1"/>
</dbReference>
<evidence type="ECO:0000256" key="1">
    <source>
        <dbReference type="ARBA" id="ARBA00022491"/>
    </source>
</evidence>
<dbReference type="Gene3D" id="3.30.450.40">
    <property type="match status" value="1"/>
</dbReference>
<keyword evidence="1 6" id="KW-0678">Repressor</keyword>
<dbReference type="PANTHER" id="PTHR34824">
    <property type="entry name" value="HEAT-INDUCIBLE TRANSCRIPTION REPRESSOR HRCA"/>
    <property type="match status" value="1"/>
</dbReference>
<accession>A0A926IAI9</accession>
<dbReference type="GO" id="GO:0003677">
    <property type="term" value="F:DNA binding"/>
    <property type="evidence" value="ECO:0007669"/>
    <property type="project" value="InterPro"/>
</dbReference>
<evidence type="ECO:0000256" key="3">
    <source>
        <dbReference type="ARBA" id="ARBA00023016"/>
    </source>
</evidence>
<keyword evidence="3 6" id="KW-0346">Stress response</keyword>
<evidence type="ECO:0000256" key="5">
    <source>
        <dbReference type="ARBA" id="ARBA00055319"/>
    </source>
</evidence>
<sequence>MDLSERKLKILQAIIADFIRTAEPVGSRTISKNYELGVSPATIRNEMSDLEELGYLTHPHTSSGRVPSEKAYRLYVNEMMSKRELTSEEKDAIAMQLHSNVTELENIVKRAAHILSEITNLTAFALTPKKDQDTLKYINLLPVDESTVVLMLVSESGKVSNTSVHLNKPASEETLRILAKMMTYNYRGKTLSEALTFDIIKTFKADAESMAMFEKDIVPNFVRTLEDMLNVNLYMDGLTNIFSIPEYNDLDKAKLFLEMVSKKEDFTKTLINRDNGVIITIGNENQNELMQDCSLITATYHVDGKMVGKIGVIGPTRMRYGEVTSVVEYLTDNISKAFMITEGDKDDKS</sequence>
<dbReference type="InterPro" id="IPR029016">
    <property type="entry name" value="GAF-like_dom_sf"/>
</dbReference>
<dbReference type="PIRSF" id="PIRSF005485">
    <property type="entry name" value="HrcA"/>
    <property type="match status" value="1"/>
</dbReference>
<keyword evidence="9" id="KW-1185">Reference proteome</keyword>
<keyword evidence="4 6" id="KW-0804">Transcription</keyword>
<comment type="function">
    <text evidence="5 6">Negative regulator of class I heat shock genes (grpE-dnaK-dnaJ and groELS operons). Prevents heat-shock induction of these operons.</text>
</comment>
<evidence type="ECO:0000259" key="7">
    <source>
        <dbReference type="Pfam" id="PF01628"/>
    </source>
</evidence>
<dbReference type="Gene3D" id="1.10.10.10">
    <property type="entry name" value="Winged helix-like DNA-binding domain superfamily/Winged helix DNA-binding domain"/>
    <property type="match status" value="1"/>
</dbReference>